<dbReference type="InterPro" id="IPR002023">
    <property type="entry name" value="NuoE-like"/>
</dbReference>
<keyword evidence="5 7" id="KW-0411">Iron-sulfur</keyword>
<dbReference type="InterPro" id="IPR042128">
    <property type="entry name" value="NuoE_dom"/>
</dbReference>
<dbReference type="InterPro" id="IPR028431">
    <property type="entry name" value="NADP_DH_HndA-like"/>
</dbReference>
<feature type="binding site" evidence="7">
    <location>
        <position position="85"/>
    </location>
    <ligand>
        <name>[2Fe-2S] cluster</name>
        <dbReference type="ChEBI" id="CHEBI:190135"/>
    </ligand>
</feature>
<dbReference type="AlphaFoldDB" id="E3D0E0"/>
<dbReference type="Proteomes" id="UP000005096">
    <property type="component" value="Chromosome"/>
</dbReference>
<dbReference type="GO" id="GO:0046872">
    <property type="term" value="F:metal ion binding"/>
    <property type="evidence" value="ECO:0007669"/>
    <property type="project" value="UniProtKB-KW"/>
</dbReference>
<keyword evidence="4 7" id="KW-0408">Iron</keyword>
<dbReference type="STRING" id="584708.Apau_0525"/>
<evidence type="ECO:0000256" key="4">
    <source>
        <dbReference type="ARBA" id="ARBA00023004"/>
    </source>
</evidence>
<comment type="cofactor">
    <cofactor evidence="7">
        <name>[2Fe-2S] cluster</name>
        <dbReference type="ChEBI" id="CHEBI:190135"/>
    </cofactor>
    <text evidence="7">Binds 1 [2Fe-2S] cluster.</text>
</comment>
<comment type="cofactor">
    <cofactor evidence="6">
        <name>[2Fe-2S] cluster</name>
        <dbReference type="ChEBI" id="CHEBI:190135"/>
    </cofactor>
</comment>
<evidence type="ECO:0000256" key="7">
    <source>
        <dbReference type="PIRSR" id="PIRSR000216-1"/>
    </source>
</evidence>
<dbReference type="Gene3D" id="3.40.30.10">
    <property type="entry name" value="Glutaredoxin"/>
    <property type="match status" value="1"/>
</dbReference>
<comment type="similarity">
    <text evidence="1">Belongs to the complex I 24 kDa subunit family.</text>
</comment>
<evidence type="ECO:0000256" key="5">
    <source>
        <dbReference type="ARBA" id="ARBA00023014"/>
    </source>
</evidence>
<dbReference type="CDD" id="cd03064">
    <property type="entry name" value="TRX_Fd_NuoE"/>
    <property type="match status" value="1"/>
</dbReference>
<evidence type="ECO:0000313" key="9">
    <source>
        <dbReference type="Proteomes" id="UP000005096"/>
    </source>
</evidence>
<keyword evidence="2 7" id="KW-0001">2Fe-2S</keyword>
<keyword evidence="8" id="KW-0830">Ubiquinone</keyword>
<sequence length="162" mass="17618">MSRCCEVPLPPAFDLEALLRRYPPHPRYLLAILQDVQSACRFLPRTVLGRVAEYLRVPESRVFGVATFYKALSLTPRGRKTVKVCMGTACHLRGAPKVLEALEAALGIRSGGTTEDGAFSLETVNCLGACALAPVVTVEDTPYGTMSPAKVQAMLEERDHEA</sequence>
<keyword evidence="9" id="KW-1185">Reference proteome</keyword>
<dbReference type="InterPro" id="IPR036249">
    <property type="entry name" value="Thioredoxin-like_sf"/>
</dbReference>
<dbReference type="GO" id="GO:0051537">
    <property type="term" value="F:2 iron, 2 sulfur cluster binding"/>
    <property type="evidence" value="ECO:0007669"/>
    <property type="project" value="UniProtKB-KW"/>
</dbReference>
<accession>E3D0E0</accession>
<dbReference type="HOGENOM" id="CLU_054362_2_1_0"/>
<reference evidence="8 9" key="1">
    <citation type="journal article" date="2010" name="Stand. Genomic Sci.">
        <title>Non-contiguous finished genome sequence of Aminomonas paucivorans type strain (GLU-3).</title>
        <authorList>
            <person name="Pitluck S."/>
            <person name="Yasawong M."/>
            <person name="Held B."/>
            <person name="Lapidus A."/>
            <person name="Nolan M."/>
            <person name="Copeland A."/>
            <person name="Lucas S."/>
            <person name="Del Rio T.G."/>
            <person name="Tice H."/>
            <person name="Cheng J.F."/>
            <person name="Chertkov O."/>
            <person name="Goodwin L."/>
            <person name="Tapia R."/>
            <person name="Han C."/>
            <person name="Liolios K."/>
            <person name="Ivanova N."/>
            <person name="Mavromatis K."/>
            <person name="Ovchinnikova G."/>
            <person name="Pati A."/>
            <person name="Chen A."/>
            <person name="Palaniappan K."/>
            <person name="Land M."/>
            <person name="Hauser L."/>
            <person name="Chang Y.J."/>
            <person name="Jeffries C.D."/>
            <person name="Pukall R."/>
            <person name="Spring S."/>
            <person name="Rohde M."/>
            <person name="Sikorski J."/>
            <person name="Goker M."/>
            <person name="Woyke T."/>
            <person name="Bristow J."/>
            <person name="Eisen J.A."/>
            <person name="Markowitz V."/>
            <person name="Hugenholtz P."/>
            <person name="Kyrpides N.C."/>
            <person name="Klenk H.P."/>
        </authorList>
    </citation>
    <scope>NUCLEOTIDE SEQUENCE [LARGE SCALE GENOMIC DNA]</scope>
    <source>
        <strain evidence="8 9">DSM 12260</strain>
    </source>
</reference>
<dbReference type="RefSeq" id="WP_006300113.1">
    <property type="nucleotide sequence ID" value="NZ_CM001022.1"/>
</dbReference>
<dbReference type="OrthoDB" id="9807941at2"/>
<dbReference type="InterPro" id="IPR041921">
    <property type="entry name" value="NuoE_N"/>
</dbReference>
<evidence type="ECO:0000256" key="6">
    <source>
        <dbReference type="ARBA" id="ARBA00034078"/>
    </source>
</evidence>
<evidence type="ECO:0000256" key="1">
    <source>
        <dbReference type="ARBA" id="ARBA00010643"/>
    </source>
</evidence>
<evidence type="ECO:0000256" key="3">
    <source>
        <dbReference type="ARBA" id="ARBA00022723"/>
    </source>
</evidence>
<evidence type="ECO:0000256" key="2">
    <source>
        <dbReference type="ARBA" id="ARBA00022714"/>
    </source>
</evidence>
<feature type="binding site" evidence="7">
    <location>
        <position position="90"/>
    </location>
    <ligand>
        <name>[2Fe-2S] cluster</name>
        <dbReference type="ChEBI" id="CHEBI:190135"/>
    </ligand>
</feature>
<dbReference type="PANTHER" id="PTHR43342:SF1">
    <property type="entry name" value="BIFURCATING [FEFE] HYDROGENASE GAMMA SUBUNIT"/>
    <property type="match status" value="1"/>
</dbReference>
<name>E3D0E0_9BACT</name>
<feature type="binding site" evidence="7">
    <location>
        <position position="126"/>
    </location>
    <ligand>
        <name>[2Fe-2S] cluster</name>
        <dbReference type="ChEBI" id="CHEBI:190135"/>
    </ligand>
</feature>
<dbReference type="SUPFAM" id="SSF52833">
    <property type="entry name" value="Thioredoxin-like"/>
    <property type="match status" value="1"/>
</dbReference>
<dbReference type="PIRSF" id="PIRSF000216">
    <property type="entry name" value="NADH_DH_24kDa"/>
    <property type="match status" value="1"/>
</dbReference>
<gene>
    <name evidence="8" type="ORF">Apau_0525</name>
</gene>
<dbReference type="eggNOG" id="COG1905">
    <property type="taxonomic scope" value="Bacteria"/>
</dbReference>
<dbReference type="PaxDb" id="584708-Apau_0525"/>
<proteinExistence type="inferred from homology"/>
<protein>
    <submittedName>
        <fullName evidence="8">NADH dehydrogenase (Ubiquinone) 24 kDa subunit</fullName>
    </submittedName>
</protein>
<feature type="binding site" evidence="7">
    <location>
        <position position="130"/>
    </location>
    <ligand>
        <name>[2Fe-2S] cluster</name>
        <dbReference type="ChEBI" id="CHEBI:190135"/>
    </ligand>
</feature>
<organism evidence="8 9">
    <name type="scientific">Aminomonas paucivorans DSM 12260</name>
    <dbReference type="NCBI Taxonomy" id="584708"/>
    <lineage>
        <taxon>Bacteria</taxon>
        <taxon>Thermotogati</taxon>
        <taxon>Synergistota</taxon>
        <taxon>Synergistia</taxon>
        <taxon>Synergistales</taxon>
        <taxon>Synergistaceae</taxon>
        <taxon>Aminomonas</taxon>
    </lineage>
</organism>
<dbReference type="PROSITE" id="PS01099">
    <property type="entry name" value="COMPLEX1_24K"/>
    <property type="match status" value="1"/>
</dbReference>
<dbReference type="GO" id="GO:0016491">
    <property type="term" value="F:oxidoreductase activity"/>
    <property type="evidence" value="ECO:0007669"/>
    <property type="project" value="InterPro"/>
</dbReference>
<dbReference type="Gene3D" id="1.10.10.1590">
    <property type="entry name" value="NADH-quinone oxidoreductase subunit E"/>
    <property type="match status" value="1"/>
</dbReference>
<dbReference type="PANTHER" id="PTHR43342">
    <property type="entry name" value="NADH-QUINONE OXIDOREDUCTASE, E SUBUNIT"/>
    <property type="match status" value="1"/>
</dbReference>
<evidence type="ECO:0000313" key="8">
    <source>
        <dbReference type="EMBL" id="EFQ22959.1"/>
    </source>
</evidence>
<dbReference type="EMBL" id="CM001022">
    <property type="protein sequence ID" value="EFQ22959.1"/>
    <property type="molecule type" value="Genomic_DNA"/>
</dbReference>
<keyword evidence="3 7" id="KW-0479">Metal-binding</keyword>
<dbReference type="Pfam" id="PF01257">
    <property type="entry name" value="2Fe-2S_thioredx"/>
    <property type="match status" value="1"/>
</dbReference>